<protein>
    <submittedName>
        <fullName evidence="2">Uncharacterized protein</fullName>
    </submittedName>
</protein>
<gene>
    <name evidence="2" type="ORF">RSE6_11411</name>
</gene>
<evidence type="ECO:0000313" key="3">
    <source>
        <dbReference type="Proteomes" id="UP000177625"/>
    </source>
</evidence>
<organism evidence="2 3">
    <name type="scientific">Rhynchosporium secalis</name>
    <name type="common">Barley scald fungus</name>
    <dbReference type="NCBI Taxonomy" id="38038"/>
    <lineage>
        <taxon>Eukaryota</taxon>
        <taxon>Fungi</taxon>
        <taxon>Dikarya</taxon>
        <taxon>Ascomycota</taxon>
        <taxon>Pezizomycotina</taxon>
        <taxon>Leotiomycetes</taxon>
        <taxon>Helotiales</taxon>
        <taxon>Ploettnerulaceae</taxon>
        <taxon>Rhynchosporium</taxon>
    </lineage>
</organism>
<feature type="compositionally biased region" description="Polar residues" evidence="1">
    <location>
        <begin position="79"/>
        <end position="95"/>
    </location>
</feature>
<dbReference type="EMBL" id="FJVC01000431">
    <property type="protein sequence ID" value="CZT50430.1"/>
    <property type="molecule type" value="Genomic_DNA"/>
</dbReference>
<keyword evidence="3" id="KW-1185">Reference proteome</keyword>
<evidence type="ECO:0000256" key="1">
    <source>
        <dbReference type="SAM" id="MobiDB-lite"/>
    </source>
</evidence>
<dbReference type="AlphaFoldDB" id="A0A1E1MMW9"/>
<evidence type="ECO:0000313" key="2">
    <source>
        <dbReference type="EMBL" id="CZT50430.1"/>
    </source>
</evidence>
<sequence>MSTVLSKNWMNLLTFKSFHNTIVARDYVQHVPQIIPKQSLLSSAHLDPNKVTGLRFCFNRPKNHKSTMNPTMPYVPIENVSNEANKKPQPTSKGAVSSDEE</sequence>
<accession>A0A1E1MMW9</accession>
<reference evidence="3" key="1">
    <citation type="submission" date="2016-03" db="EMBL/GenBank/DDBJ databases">
        <authorList>
            <person name="Guldener U."/>
        </authorList>
    </citation>
    <scope>NUCLEOTIDE SEQUENCE [LARGE SCALE GENOMIC DNA]</scope>
</reference>
<feature type="region of interest" description="Disordered" evidence="1">
    <location>
        <begin position="65"/>
        <end position="101"/>
    </location>
</feature>
<dbReference type="Proteomes" id="UP000177625">
    <property type="component" value="Unassembled WGS sequence"/>
</dbReference>
<name>A0A1E1MMW9_RHYSE</name>
<proteinExistence type="predicted"/>